<dbReference type="InterPro" id="IPR027417">
    <property type="entry name" value="P-loop_NTPase"/>
</dbReference>
<dbReference type="SUPFAM" id="SSF52540">
    <property type="entry name" value="P-loop containing nucleoside triphosphate hydrolases"/>
    <property type="match status" value="1"/>
</dbReference>
<name>A0ABP8QUB6_9ACTN</name>
<dbReference type="Pfam" id="PF13424">
    <property type="entry name" value="TPR_12"/>
    <property type="match status" value="3"/>
</dbReference>
<organism evidence="3 4">
    <name type="scientific">Actinoallomurus oryzae</name>
    <dbReference type="NCBI Taxonomy" id="502180"/>
    <lineage>
        <taxon>Bacteria</taxon>
        <taxon>Bacillati</taxon>
        <taxon>Actinomycetota</taxon>
        <taxon>Actinomycetes</taxon>
        <taxon>Streptosporangiales</taxon>
        <taxon>Thermomonosporaceae</taxon>
        <taxon>Actinoallomurus</taxon>
    </lineage>
</organism>
<dbReference type="Pfam" id="PF00931">
    <property type="entry name" value="NB-ARC"/>
    <property type="match status" value="1"/>
</dbReference>
<dbReference type="PANTHER" id="PTHR46082">
    <property type="entry name" value="ATP/GTP-BINDING PROTEIN-RELATED"/>
    <property type="match status" value="1"/>
</dbReference>
<evidence type="ECO:0000256" key="1">
    <source>
        <dbReference type="SAM" id="MobiDB-lite"/>
    </source>
</evidence>
<sequence>MTAMPEEPSQTPDERPGVQQEADASGHGRVYQAGRDQTINEVVLPKGALRPVTEVAAPPGLVNVPAHSQLFVGRAGELASLKEILGDAGAVVVTAVHGLGGVGKSTLAAQHAAQQATRFNPVWWITADTGTAVQAGLAGLAVALQPELGVLPLEALEARALAWLQAHRGWLLVMDDLTDPEAAAVVLDRPMAGRILVTSRLGEGWHRFGAHMLHLDVLSQDEAVALLTRIAGHGRSGGRLEGAAELVVELGCLPLAVEQAGAYLHQARLSAAAYLDLLNASPAVMFDRAARGSDGERTIARIWRHTLDRLTTTPLAGNLLRVLAWYASEQIPRTLLDGFADGPDLVDALGELAAYNMITLEEDGAVSLHRLVQAVARTADPADPHRHEPDITAALNHATGLLNRALPGDTRNPATWPVWRALLPHIATLASNTSPVVDTATIAHLLNDTGAFLYDQGDLARATTYYQRALAAYQRVLGADHPSTLASGNNLASAYRAAGDLGRAMPLCVQTLADRVRVLGADHPDTLSSRSNLADAYRAAGDVGRALFLHEQTLADRVRVLGADHPDTLSSRNNLASAYQAAGDVGRALFLHEQTLADRVRVLGADHPDTLSSRNNLAYAYRAAGDVGRALSLYEQTLADRVRVLGTDHPSTLISRNNLAYAYRAAGDVGRALPLYEQTLADRVRVLGTDHPSTLITRNHLAGAYQAAGDVGRALSLYEQTLADRVRVLGTDHPSTLTSRNHLAYAYQVAGDLARAIPLYEATLNDCERVLGADHPLTQVVRRNLEATR</sequence>
<dbReference type="InterPro" id="IPR002182">
    <property type="entry name" value="NB-ARC"/>
</dbReference>
<reference evidence="4" key="1">
    <citation type="journal article" date="2019" name="Int. J. Syst. Evol. Microbiol.">
        <title>The Global Catalogue of Microorganisms (GCM) 10K type strain sequencing project: providing services to taxonomists for standard genome sequencing and annotation.</title>
        <authorList>
            <consortium name="The Broad Institute Genomics Platform"/>
            <consortium name="The Broad Institute Genome Sequencing Center for Infectious Disease"/>
            <person name="Wu L."/>
            <person name="Ma J."/>
        </authorList>
    </citation>
    <scope>NUCLEOTIDE SEQUENCE [LARGE SCALE GENOMIC DNA]</scope>
    <source>
        <strain evidence="4">JCM 17933</strain>
    </source>
</reference>
<dbReference type="SUPFAM" id="SSF48452">
    <property type="entry name" value="TPR-like"/>
    <property type="match status" value="3"/>
</dbReference>
<gene>
    <name evidence="3" type="primary">fxsT_2</name>
    <name evidence="3" type="ORF">GCM10023191_074130</name>
</gene>
<proteinExistence type="predicted"/>
<protein>
    <submittedName>
        <fullName evidence="3">FxSxx-COOH system tetratricopeptide repeat protein</fullName>
    </submittedName>
</protein>
<evidence type="ECO:0000313" key="4">
    <source>
        <dbReference type="Proteomes" id="UP001500503"/>
    </source>
</evidence>
<dbReference type="EMBL" id="BAABHF010000046">
    <property type="protein sequence ID" value="GAA4510863.1"/>
    <property type="molecule type" value="Genomic_DNA"/>
</dbReference>
<dbReference type="Gene3D" id="3.40.50.300">
    <property type="entry name" value="P-loop containing nucleotide triphosphate hydrolases"/>
    <property type="match status" value="1"/>
</dbReference>
<feature type="domain" description="NB-ARC" evidence="2">
    <location>
        <begin position="81"/>
        <end position="235"/>
    </location>
</feature>
<comment type="caution">
    <text evidence="3">The sequence shown here is derived from an EMBL/GenBank/DDBJ whole genome shotgun (WGS) entry which is preliminary data.</text>
</comment>
<dbReference type="NCBIfam" id="NF040586">
    <property type="entry name" value="FxSxx_TPR"/>
    <property type="match status" value="1"/>
</dbReference>
<dbReference type="Proteomes" id="UP001500503">
    <property type="component" value="Unassembled WGS sequence"/>
</dbReference>
<feature type="region of interest" description="Disordered" evidence="1">
    <location>
        <begin position="1"/>
        <end position="32"/>
    </location>
</feature>
<accession>A0ABP8QUB6</accession>
<dbReference type="InterPro" id="IPR011990">
    <property type="entry name" value="TPR-like_helical_dom_sf"/>
</dbReference>
<evidence type="ECO:0000259" key="2">
    <source>
        <dbReference type="Pfam" id="PF00931"/>
    </source>
</evidence>
<dbReference type="InterPro" id="IPR053137">
    <property type="entry name" value="NLR-like"/>
</dbReference>
<dbReference type="Gene3D" id="1.25.40.10">
    <property type="entry name" value="Tetratricopeptide repeat domain"/>
    <property type="match status" value="2"/>
</dbReference>
<dbReference type="Pfam" id="PF13374">
    <property type="entry name" value="TPR_10"/>
    <property type="match status" value="2"/>
</dbReference>
<dbReference type="PRINTS" id="PR00364">
    <property type="entry name" value="DISEASERSIST"/>
</dbReference>
<dbReference type="PANTHER" id="PTHR46082:SF6">
    <property type="entry name" value="AAA+ ATPASE DOMAIN-CONTAINING PROTEIN-RELATED"/>
    <property type="match status" value="1"/>
</dbReference>
<keyword evidence="4" id="KW-1185">Reference proteome</keyword>
<evidence type="ECO:0000313" key="3">
    <source>
        <dbReference type="EMBL" id="GAA4510863.1"/>
    </source>
</evidence>